<evidence type="ECO:0000313" key="3">
    <source>
        <dbReference type="Proteomes" id="UP001165190"/>
    </source>
</evidence>
<comment type="caution">
    <text evidence="2">The sequence shown here is derived from an EMBL/GenBank/DDBJ whole genome shotgun (WGS) entry which is preliminary data.</text>
</comment>
<keyword evidence="2" id="KW-0418">Kinase</keyword>
<protein>
    <submittedName>
        <fullName evidence="2">Cysteine-rich RLK (RECEPTOR-like protein kinase) 8</fullName>
    </submittedName>
</protein>
<evidence type="ECO:0000313" key="2">
    <source>
        <dbReference type="EMBL" id="GMJ02349.1"/>
    </source>
</evidence>
<accession>A0A9W7MHQ3</accession>
<name>A0A9W7MHQ3_HIBTR</name>
<dbReference type="InterPro" id="IPR013103">
    <property type="entry name" value="RVT_2"/>
</dbReference>
<dbReference type="EMBL" id="BSYR01000036">
    <property type="protein sequence ID" value="GMJ02349.1"/>
    <property type="molecule type" value="Genomic_DNA"/>
</dbReference>
<keyword evidence="2" id="KW-0808">Transferase</keyword>
<dbReference type="OrthoDB" id="1000417at2759"/>
<evidence type="ECO:0000259" key="1">
    <source>
        <dbReference type="Pfam" id="PF07727"/>
    </source>
</evidence>
<organism evidence="2 3">
    <name type="scientific">Hibiscus trionum</name>
    <name type="common">Flower of an hour</name>
    <dbReference type="NCBI Taxonomy" id="183268"/>
    <lineage>
        <taxon>Eukaryota</taxon>
        <taxon>Viridiplantae</taxon>
        <taxon>Streptophyta</taxon>
        <taxon>Embryophyta</taxon>
        <taxon>Tracheophyta</taxon>
        <taxon>Spermatophyta</taxon>
        <taxon>Magnoliopsida</taxon>
        <taxon>eudicotyledons</taxon>
        <taxon>Gunneridae</taxon>
        <taxon>Pentapetalae</taxon>
        <taxon>rosids</taxon>
        <taxon>malvids</taxon>
        <taxon>Malvales</taxon>
        <taxon>Malvaceae</taxon>
        <taxon>Malvoideae</taxon>
        <taxon>Hibiscus</taxon>
    </lineage>
</organism>
<feature type="domain" description="Reverse transcriptase Ty1/copia-type" evidence="1">
    <location>
        <begin position="2"/>
        <end position="83"/>
    </location>
</feature>
<dbReference type="GO" id="GO:0016301">
    <property type="term" value="F:kinase activity"/>
    <property type="evidence" value="ECO:0007669"/>
    <property type="project" value="UniProtKB-KW"/>
</dbReference>
<dbReference type="AlphaFoldDB" id="A0A9W7MHQ3"/>
<gene>
    <name evidence="2" type="ORF">HRI_003904100</name>
</gene>
<keyword evidence="3" id="KW-1185">Reference proteome</keyword>
<dbReference type="Proteomes" id="UP001165190">
    <property type="component" value="Unassembled WGS sequence"/>
</dbReference>
<proteinExistence type="predicted"/>
<sequence length="130" mass="14729">MLIVRLYVDGLIFTGSDITMFDKFKKSMMIEFDMTDLGMLHYFLGIEAVQSTAGIFISQKKYVQEILDRFQMSNCNSVCTPTEVGMKLIRDPEGRGAKINLLTSSLNLKTSTFQKLRRLLGICTLEDSLV</sequence>
<dbReference type="Pfam" id="PF07727">
    <property type="entry name" value="RVT_2"/>
    <property type="match status" value="1"/>
</dbReference>
<reference evidence="2" key="1">
    <citation type="submission" date="2023-05" db="EMBL/GenBank/DDBJ databases">
        <title>Genome and transcriptome analyses reveal genes involved in the formation of fine ridges on petal epidermal cells in Hibiscus trionum.</title>
        <authorList>
            <person name="Koshimizu S."/>
            <person name="Masuda S."/>
            <person name="Ishii T."/>
            <person name="Shirasu K."/>
            <person name="Hoshino A."/>
            <person name="Arita M."/>
        </authorList>
    </citation>
    <scope>NUCLEOTIDE SEQUENCE</scope>
    <source>
        <strain evidence="2">Hamamatsu line</strain>
    </source>
</reference>